<keyword evidence="1" id="KW-1185">Reference proteome</keyword>
<dbReference type="AlphaFoldDB" id="A0A0K0FSP7"/>
<proteinExistence type="predicted"/>
<dbReference type="Proteomes" id="UP000035680">
    <property type="component" value="Unassembled WGS sequence"/>
</dbReference>
<evidence type="ECO:0000313" key="2">
    <source>
        <dbReference type="WBParaSite" id="SVE_1402600.1"/>
    </source>
</evidence>
<organism evidence="1 2">
    <name type="scientific">Strongyloides venezuelensis</name>
    <name type="common">Threadworm</name>
    <dbReference type="NCBI Taxonomy" id="75913"/>
    <lineage>
        <taxon>Eukaryota</taxon>
        <taxon>Metazoa</taxon>
        <taxon>Ecdysozoa</taxon>
        <taxon>Nematoda</taxon>
        <taxon>Chromadorea</taxon>
        <taxon>Rhabditida</taxon>
        <taxon>Tylenchina</taxon>
        <taxon>Panagrolaimomorpha</taxon>
        <taxon>Strongyloidoidea</taxon>
        <taxon>Strongyloididae</taxon>
        <taxon>Strongyloides</taxon>
    </lineage>
</organism>
<reference evidence="1" key="1">
    <citation type="submission" date="2014-07" db="EMBL/GenBank/DDBJ databases">
        <authorList>
            <person name="Martin A.A"/>
            <person name="De Silva N."/>
        </authorList>
    </citation>
    <scope>NUCLEOTIDE SEQUENCE</scope>
</reference>
<dbReference type="WBParaSite" id="SVE_1402600.1">
    <property type="protein sequence ID" value="SVE_1402600.1"/>
    <property type="gene ID" value="SVE_1402600"/>
</dbReference>
<name>A0A0K0FSP7_STRVS</name>
<reference evidence="2" key="2">
    <citation type="submission" date="2015-08" db="UniProtKB">
        <authorList>
            <consortium name="WormBaseParasite"/>
        </authorList>
    </citation>
    <scope>IDENTIFICATION</scope>
</reference>
<sequence>MTNKTKKTDNQAKEKTNKYYKTWRSSERISIARGCSDTWYFREKRLKIKQYQTVNQRPFFFVTGEANELLIGVSLEYGPPIDLNIKDNLIAFYAFL</sequence>
<accession>A0A0K0FSP7</accession>
<protein>
    <submittedName>
        <fullName evidence="2">Uncharacterized protein</fullName>
    </submittedName>
</protein>
<evidence type="ECO:0000313" key="1">
    <source>
        <dbReference type="Proteomes" id="UP000035680"/>
    </source>
</evidence>